<dbReference type="EMBL" id="DVKT01000075">
    <property type="protein sequence ID" value="HIT40399.1"/>
    <property type="molecule type" value="Genomic_DNA"/>
</dbReference>
<evidence type="ECO:0000313" key="3">
    <source>
        <dbReference type="Proteomes" id="UP000886722"/>
    </source>
</evidence>
<feature type="transmembrane region" description="Helical" evidence="1">
    <location>
        <begin position="139"/>
        <end position="163"/>
    </location>
</feature>
<reference evidence="2" key="2">
    <citation type="journal article" date="2021" name="PeerJ">
        <title>Extensive microbial diversity within the chicken gut microbiome revealed by metagenomics and culture.</title>
        <authorList>
            <person name="Gilroy R."/>
            <person name="Ravi A."/>
            <person name="Getino M."/>
            <person name="Pursley I."/>
            <person name="Horton D.L."/>
            <person name="Alikhan N.F."/>
            <person name="Baker D."/>
            <person name="Gharbi K."/>
            <person name="Hall N."/>
            <person name="Watson M."/>
            <person name="Adriaenssens E.M."/>
            <person name="Foster-Nyarko E."/>
            <person name="Jarju S."/>
            <person name="Secka A."/>
            <person name="Antonio M."/>
            <person name="Oren A."/>
            <person name="Chaudhuri R.R."/>
            <person name="La Ragione R."/>
            <person name="Hildebrand F."/>
            <person name="Pallen M.J."/>
        </authorList>
    </citation>
    <scope>NUCLEOTIDE SEQUENCE</scope>
    <source>
        <strain evidence="2">21143</strain>
    </source>
</reference>
<feature type="transmembrane region" description="Helical" evidence="1">
    <location>
        <begin position="169"/>
        <end position="190"/>
    </location>
</feature>
<keyword evidence="1" id="KW-1133">Transmembrane helix</keyword>
<name>A0A9D1GHR9_9BACT</name>
<keyword evidence="1" id="KW-0812">Transmembrane</keyword>
<comment type="caution">
    <text evidence="2">The sequence shown here is derived from an EMBL/GenBank/DDBJ whole genome shotgun (WGS) entry which is preliminary data.</text>
</comment>
<accession>A0A9D1GHR9</accession>
<evidence type="ECO:0000313" key="2">
    <source>
        <dbReference type="EMBL" id="HIT40399.1"/>
    </source>
</evidence>
<evidence type="ECO:0000256" key="1">
    <source>
        <dbReference type="SAM" id="Phobius"/>
    </source>
</evidence>
<proteinExistence type="predicted"/>
<dbReference type="AlphaFoldDB" id="A0A9D1GHR9"/>
<keyword evidence="1" id="KW-0472">Membrane</keyword>
<feature type="transmembrane region" description="Helical" evidence="1">
    <location>
        <begin position="21"/>
        <end position="41"/>
    </location>
</feature>
<reference evidence="2" key="1">
    <citation type="submission" date="2020-10" db="EMBL/GenBank/DDBJ databases">
        <authorList>
            <person name="Gilroy R."/>
        </authorList>
    </citation>
    <scope>NUCLEOTIDE SEQUENCE</scope>
    <source>
        <strain evidence="2">21143</strain>
    </source>
</reference>
<organism evidence="2 3">
    <name type="scientific">Candidatus Caccoplasma intestinavium</name>
    <dbReference type="NCBI Taxonomy" id="2840716"/>
    <lineage>
        <taxon>Bacteria</taxon>
        <taxon>Pseudomonadati</taxon>
        <taxon>Bacteroidota</taxon>
        <taxon>Bacteroidia</taxon>
        <taxon>Bacteroidales</taxon>
        <taxon>Bacteroidaceae</taxon>
        <taxon>Bacteroidaceae incertae sedis</taxon>
        <taxon>Candidatus Caccoplasma</taxon>
    </lineage>
</organism>
<dbReference type="Proteomes" id="UP000886722">
    <property type="component" value="Unassembled WGS sequence"/>
</dbReference>
<sequence>MKKQKLRFGATFREGLVYAGRNFFPLLGCILLYFLTIWIPYLNIGTMIAMTLLPVQMSKGESINPSHIFNPRYRKYMSEYFILVGIMYAALIASLLFFVIPGIVMAMAWGLSPYFLIEKQKSPIEALRASYRATDGNKWCIFGMFFVSGIIYSILIIISRVFINSVWYYMVYICLFLLYSLFSFGIYTSIWKQLKDNVE</sequence>
<protein>
    <submittedName>
        <fullName evidence="2">Uncharacterized protein</fullName>
    </submittedName>
</protein>
<feature type="transmembrane region" description="Helical" evidence="1">
    <location>
        <begin position="80"/>
        <end position="111"/>
    </location>
</feature>
<gene>
    <name evidence="2" type="ORF">IAD06_10270</name>
</gene>